<dbReference type="Proteomes" id="UP000319004">
    <property type="component" value="Chromosome"/>
</dbReference>
<reference evidence="1 2" key="1">
    <citation type="submission" date="2019-03" db="EMBL/GenBank/DDBJ databases">
        <title>Deep-cultivation of Planctomycetes and their phenomic and genomic characterization uncovers novel biology.</title>
        <authorList>
            <person name="Wiegand S."/>
            <person name="Jogler M."/>
            <person name="Boedeker C."/>
            <person name="Pinto D."/>
            <person name="Vollmers J."/>
            <person name="Rivas-Marin E."/>
            <person name="Kohn T."/>
            <person name="Peeters S.H."/>
            <person name="Heuer A."/>
            <person name="Rast P."/>
            <person name="Oberbeckmann S."/>
            <person name="Bunk B."/>
            <person name="Jeske O."/>
            <person name="Meyerdierks A."/>
            <person name="Storesund J.E."/>
            <person name="Kallscheuer N."/>
            <person name="Luecker S."/>
            <person name="Lage O.M."/>
            <person name="Pohl T."/>
            <person name="Merkel B.J."/>
            <person name="Hornburger P."/>
            <person name="Mueller R.-W."/>
            <person name="Bruemmer F."/>
            <person name="Labrenz M."/>
            <person name="Spormann A.M."/>
            <person name="Op den Camp H."/>
            <person name="Overmann J."/>
            <person name="Amann R."/>
            <person name="Jetten M.S.M."/>
            <person name="Mascher T."/>
            <person name="Medema M.H."/>
            <person name="Devos D.P."/>
            <person name="Kaster A.-K."/>
            <person name="Ovreas L."/>
            <person name="Rohde M."/>
            <person name="Galperin M.Y."/>
            <person name="Jogler C."/>
        </authorList>
    </citation>
    <scope>NUCLEOTIDE SEQUENCE [LARGE SCALE GENOMIC DNA]</scope>
    <source>
        <strain evidence="1 2">Enr13</strain>
    </source>
</reference>
<name>A0A518HLT3_9BACT</name>
<gene>
    <name evidence="1" type="ORF">Enr13x_16460</name>
</gene>
<organism evidence="1 2">
    <name type="scientific">Stieleria neptunia</name>
    <dbReference type="NCBI Taxonomy" id="2527979"/>
    <lineage>
        <taxon>Bacteria</taxon>
        <taxon>Pseudomonadati</taxon>
        <taxon>Planctomycetota</taxon>
        <taxon>Planctomycetia</taxon>
        <taxon>Pirellulales</taxon>
        <taxon>Pirellulaceae</taxon>
        <taxon>Stieleria</taxon>
    </lineage>
</organism>
<sequence length="90" mass="10320">MMDYFLKVLETTDPTMQVADRMVPGSKTASGSSYRIPKTESLRRAWSSQMCMAARMTPWSERIITGSGRQGHSDDDWHKLCNELLHAWLK</sequence>
<dbReference type="AlphaFoldDB" id="A0A518HLT3"/>
<accession>A0A518HLT3</accession>
<dbReference type="RefSeq" id="WP_145385492.1">
    <property type="nucleotide sequence ID" value="NZ_CP037423.1"/>
</dbReference>
<evidence type="ECO:0000313" key="2">
    <source>
        <dbReference type="Proteomes" id="UP000319004"/>
    </source>
</evidence>
<evidence type="ECO:0000313" key="1">
    <source>
        <dbReference type="EMBL" id="QDV41803.1"/>
    </source>
</evidence>
<protein>
    <submittedName>
        <fullName evidence="1">Uncharacterized protein</fullName>
    </submittedName>
</protein>
<proteinExistence type="predicted"/>
<keyword evidence="2" id="KW-1185">Reference proteome</keyword>
<dbReference type="KEGG" id="snep:Enr13x_16460"/>
<dbReference type="EMBL" id="CP037423">
    <property type="protein sequence ID" value="QDV41803.1"/>
    <property type="molecule type" value="Genomic_DNA"/>
</dbReference>